<organism evidence="1 2">
    <name type="scientific">Anaerobutyricum hallii</name>
    <dbReference type="NCBI Taxonomy" id="39488"/>
    <lineage>
        <taxon>Bacteria</taxon>
        <taxon>Bacillati</taxon>
        <taxon>Bacillota</taxon>
        <taxon>Clostridia</taxon>
        <taxon>Lachnospirales</taxon>
        <taxon>Lachnospiraceae</taxon>
        <taxon>Anaerobutyricum</taxon>
    </lineage>
</organism>
<evidence type="ECO:0000313" key="2">
    <source>
        <dbReference type="Proteomes" id="UP000283497"/>
    </source>
</evidence>
<evidence type="ECO:0000313" key="1">
    <source>
        <dbReference type="EMBL" id="RHK35106.1"/>
    </source>
</evidence>
<gene>
    <name evidence="1" type="ORF">DW068_13865</name>
</gene>
<accession>A0A415G4A9</accession>
<comment type="caution">
    <text evidence="1">The sequence shown here is derived from an EMBL/GenBank/DDBJ whole genome shotgun (WGS) entry which is preliminary data.</text>
</comment>
<name>A0A415G4A9_9FIRM</name>
<dbReference type="EMBL" id="QRNJ01000068">
    <property type="protein sequence ID" value="RHK35106.1"/>
    <property type="molecule type" value="Genomic_DNA"/>
</dbReference>
<reference evidence="1 2" key="1">
    <citation type="submission" date="2018-08" db="EMBL/GenBank/DDBJ databases">
        <title>A genome reference for cultivated species of the human gut microbiota.</title>
        <authorList>
            <person name="Zou Y."/>
            <person name="Xue W."/>
            <person name="Luo G."/>
        </authorList>
    </citation>
    <scope>NUCLEOTIDE SEQUENCE [LARGE SCALE GENOMIC DNA]</scope>
    <source>
        <strain evidence="1 2">AF45-14BH</strain>
    </source>
</reference>
<protein>
    <submittedName>
        <fullName evidence="1">Uncharacterized protein</fullName>
    </submittedName>
</protein>
<proteinExistence type="predicted"/>
<dbReference type="AlphaFoldDB" id="A0A415G4A9"/>
<sequence length="151" mass="17551">MVYCIKKGEMSMTVDPKQVKDLVTTFCELDEEYREKALRAVNKVFLDYICTRGCEQRNIPVTKENQSSICRKVVKLFNAISDLSDTQEASVAIFMEHLQPGSFTEESELQITLNQKRLSINEYIEKVLPNANVKDAKKWVKEFEEEKGYKR</sequence>
<dbReference type="Proteomes" id="UP000283497">
    <property type="component" value="Unassembled WGS sequence"/>
</dbReference>